<dbReference type="OrthoDB" id="5173601at2"/>
<feature type="domain" description="N-acetyltransferase" evidence="3">
    <location>
        <begin position="1"/>
        <end position="162"/>
    </location>
</feature>
<dbReference type="RefSeq" id="WP_031056500.1">
    <property type="nucleotide sequence ID" value="NZ_CP107755.1"/>
</dbReference>
<name>A0A101MZM7_9ACTN</name>
<dbReference type="Pfam" id="PF00583">
    <property type="entry name" value="Acetyltransf_1"/>
    <property type="match status" value="1"/>
</dbReference>
<evidence type="ECO:0000313" key="4">
    <source>
        <dbReference type="EMBL" id="KUM83834.1"/>
    </source>
</evidence>
<protein>
    <submittedName>
        <fullName evidence="4 5">Acetyltransferase</fullName>
    </submittedName>
</protein>
<keyword evidence="1 4" id="KW-0808">Transferase</keyword>
<keyword evidence="7" id="KW-1185">Reference proteome</keyword>
<dbReference type="Proteomes" id="UP000053039">
    <property type="component" value="Unassembled WGS sequence"/>
</dbReference>
<evidence type="ECO:0000256" key="2">
    <source>
        <dbReference type="ARBA" id="ARBA00023315"/>
    </source>
</evidence>
<dbReference type="EMBL" id="LMWM01000041">
    <property type="protein sequence ID" value="KUM83834.1"/>
    <property type="molecule type" value="Genomic_DNA"/>
</dbReference>
<evidence type="ECO:0000313" key="6">
    <source>
        <dbReference type="Proteomes" id="UP000053039"/>
    </source>
</evidence>
<dbReference type="GeneID" id="95702233"/>
<dbReference type="EMBL" id="CP109011">
    <property type="protein sequence ID" value="WUT42333.1"/>
    <property type="molecule type" value="Genomic_DNA"/>
</dbReference>
<dbReference type="Gene3D" id="3.40.630.30">
    <property type="match status" value="1"/>
</dbReference>
<dbReference type="Proteomes" id="UP001432168">
    <property type="component" value="Chromosome"/>
</dbReference>
<dbReference type="InterPro" id="IPR016181">
    <property type="entry name" value="Acyl_CoA_acyltransferase"/>
</dbReference>
<reference evidence="4 6" key="1">
    <citation type="submission" date="2015-10" db="EMBL/GenBank/DDBJ databases">
        <title>Draft genome sequence of Streptomyces pseudovenezuelae DSM 40212, type strain for the species Streptomyces pseudovenezuelae.</title>
        <authorList>
            <person name="Ruckert C."/>
            <person name="Winkler A."/>
            <person name="Kalinowski J."/>
            <person name="Kampfer P."/>
            <person name="Glaeser S."/>
        </authorList>
    </citation>
    <scope>NUCLEOTIDE SEQUENCE [LARGE SCALE GENOMIC DNA]</scope>
    <source>
        <strain evidence="4 6">DSM 40212</strain>
    </source>
</reference>
<evidence type="ECO:0000313" key="5">
    <source>
        <dbReference type="EMBL" id="WUT42333.1"/>
    </source>
</evidence>
<keyword evidence="2" id="KW-0012">Acyltransferase</keyword>
<evidence type="ECO:0000256" key="1">
    <source>
        <dbReference type="ARBA" id="ARBA00022679"/>
    </source>
</evidence>
<proteinExistence type="predicted"/>
<dbReference type="CDD" id="cd04301">
    <property type="entry name" value="NAT_SF"/>
    <property type="match status" value="1"/>
</dbReference>
<sequence length="171" mass="18670">MEITVCRGGDVALLDRYMGSPGATSFHARRFARQEAGECTYLVAWLDGRPVGHAELRWVGCAAPEVTLDCPEIGGLAVWPEELRSRGIGTQLIRAAESRARERGLTTVGIGAGKDNPRAAALYARLGYRPVTDYLDRYTYQDHDGTTRECVDACVFLVRELPSGSLDVKPA</sequence>
<reference evidence="5" key="2">
    <citation type="submission" date="2022-10" db="EMBL/GenBank/DDBJ databases">
        <title>The complete genomes of actinobacterial strains from the NBC collection.</title>
        <authorList>
            <person name="Joergensen T.S."/>
            <person name="Alvarez Arevalo M."/>
            <person name="Sterndorff E.B."/>
            <person name="Faurdal D."/>
            <person name="Vuksanovic O."/>
            <person name="Mourched A.-S."/>
            <person name="Charusanti P."/>
            <person name="Shaw S."/>
            <person name="Blin K."/>
            <person name="Weber T."/>
        </authorList>
    </citation>
    <scope>NUCLEOTIDE SEQUENCE</scope>
    <source>
        <strain evidence="5">NBC_00686</strain>
    </source>
</reference>
<evidence type="ECO:0000259" key="3">
    <source>
        <dbReference type="PROSITE" id="PS51186"/>
    </source>
</evidence>
<dbReference type="InterPro" id="IPR000182">
    <property type="entry name" value="GNAT_dom"/>
</dbReference>
<dbReference type="PANTHER" id="PTHR43877">
    <property type="entry name" value="AMINOALKYLPHOSPHONATE N-ACETYLTRANSFERASE-RELATED-RELATED"/>
    <property type="match status" value="1"/>
</dbReference>
<dbReference type="SUPFAM" id="SSF55729">
    <property type="entry name" value="Acyl-CoA N-acyltransferases (Nat)"/>
    <property type="match status" value="1"/>
</dbReference>
<organism evidence="4 6">
    <name type="scientific">Streptomyces pseudovenezuelae</name>
    <dbReference type="NCBI Taxonomy" id="67350"/>
    <lineage>
        <taxon>Bacteria</taxon>
        <taxon>Bacillati</taxon>
        <taxon>Actinomycetota</taxon>
        <taxon>Actinomycetes</taxon>
        <taxon>Kitasatosporales</taxon>
        <taxon>Streptomycetaceae</taxon>
        <taxon>Streptomyces</taxon>
        <taxon>Streptomyces aurantiacus group</taxon>
    </lineage>
</organism>
<dbReference type="GO" id="GO:0016747">
    <property type="term" value="F:acyltransferase activity, transferring groups other than amino-acyl groups"/>
    <property type="evidence" value="ECO:0007669"/>
    <property type="project" value="InterPro"/>
</dbReference>
<dbReference type="AlphaFoldDB" id="A0A101MZM7"/>
<dbReference type="PROSITE" id="PS51186">
    <property type="entry name" value="GNAT"/>
    <property type="match status" value="1"/>
</dbReference>
<accession>A0A101MZM7</accession>
<gene>
    <name evidence="4" type="ORF">AQI94_36330</name>
    <name evidence="5" type="ORF">OG929_08610</name>
</gene>
<dbReference type="InterPro" id="IPR050832">
    <property type="entry name" value="Bact_Acetyltransf"/>
</dbReference>
<evidence type="ECO:0000313" key="7">
    <source>
        <dbReference type="Proteomes" id="UP001432168"/>
    </source>
</evidence>